<dbReference type="HOGENOM" id="CLU_1876921_0_0_1"/>
<dbReference type="AlphaFoldDB" id="B8MSB2"/>
<accession>B8MSB2</accession>
<dbReference type="VEuPathDB" id="FungiDB:TSTA_000420"/>
<dbReference type="InParanoid" id="B8MSB2"/>
<dbReference type="PhylomeDB" id="B8MSB2"/>
<evidence type="ECO:0000313" key="2">
    <source>
        <dbReference type="Proteomes" id="UP000001745"/>
    </source>
</evidence>
<dbReference type="InterPro" id="IPR016169">
    <property type="entry name" value="FAD-bd_PCMH_sub2"/>
</dbReference>
<proteinExistence type="predicted"/>
<dbReference type="STRING" id="441959.B8MSB2"/>
<dbReference type="OrthoDB" id="9996127at2759"/>
<dbReference type="eggNOG" id="ENOG502SJ3M">
    <property type="taxonomic scope" value="Eukaryota"/>
</dbReference>
<organism evidence="1 2">
    <name type="scientific">Talaromyces stipitatus (strain ATCC 10500 / CBS 375.48 / QM 6759 / NRRL 1006)</name>
    <name type="common">Penicillium stipitatum</name>
    <dbReference type="NCBI Taxonomy" id="441959"/>
    <lineage>
        <taxon>Eukaryota</taxon>
        <taxon>Fungi</taxon>
        <taxon>Dikarya</taxon>
        <taxon>Ascomycota</taxon>
        <taxon>Pezizomycotina</taxon>
        <taxon>Eurotiomycetes</taxon>
        <taxon>Eurotiomycetidae</taxon>
        <taxon>Eurotiales</taxon>
        <taxon>Trichocomaceae</taxon>
        <taxon>Talaromyces</taxon>
        <taxon>Talaromyces sect. Talaromyces</taxon>
    </lineage>
</organism>
<dbReference type="Proteomes" id="UP000001745">
    <property type="component" value="Unassembled WGS sequence"/>
</dbReference>
<dbReference type="OMA" id="ETRENMY"/>
<gene>
    <name evidence="1" type="ORF">TSTA_000420</name>
</gene>
<sequence>MAPCPPEYAKKRLSVIRFPVNIQNYNLQSQRKVYDVFAKEMSETPGFRNSYIMFEGYSVHGVKLVPSESSAFPHRDDNIIIAPVVTYDNKANNPELDAKANAFGEKLRQTIIAARGQKELHTYVNYASGGETRENMYGFGPWRLQKLAALKKKYDLEQKLNYYASVF</sequence>
<dbReference type="RefSeq" id="XP_002487619.1">
    <property type="nucleotide sequence ID" value="XM_002487574.1"/>
</dbReference>
<dbReference type="Gene3D" id="3.40.462.20">
    <property type="match status" value="1"/>
</dbReference>
<dbReference type="Gene3D" id="3.30.465.10">
    <property type="match status" value="1"/>
</dbReference>
<evidence type="ECO:0000313" key="1">
    <source>
        <dbReference type="EMBL" id="EED11965.1"/>
    </source>
</evidence>
<dbReference type="EMBL" id="EQ962660">
    <property type="protein sequence ID" value="EED11965.1"/>
    <property type="molecule type" value="Genomic_DNA"/>
</dbReference>
<protein>
    <submittedName>
        <fullName evidence="1">FAD-dependent oxygenase, putative</fullName>
    </submittedName>
</protein>
<reference evidence="2" key="1">
    <citation type="journal article" date="2015" name="Genome Announc.">
        <title>Genome sequence of the AIDS-associated pathogen Penicillium marneffei (ATCC18224) and its near taxonomic relative Talaromyces stipitatus (ATCC10500).</title>
        <authorList>
            <person name="Nierman W.C."/>
            <person name="Fedorova-Abrams N.D."/>
            <person name="Andrianopoulos A."/>
        </authorList>
    </citation>
    <scope>NUCLEOTIDE SEQUENCE [LARGE SCALE GENOMIC DNA]</scope>
    <source>
        <strain evidence="2">ATCC 10500 / CBS 375.48 / QM 6759 / NRRL 1006</strain>
    </source>
</reference>
<dbReference type="GeneID" id="8108665"/>
<name>B8MSB2_TALSN</name>
<keyword evidence="2" id="KW-1185">Reference proteome</keyword>